<accession>M6DA91</accession>
<name>M6DA91_9LEPT</name>
<evidence type="ECO:0000256" key="1">
    <source>
        <dbReference type="SAM" id="MobiDB-lite"/>
    </source>
</evidence>
<sequence length="539" mass="61967">MIVNLKNGRPRGNDYEKNLAKRQRLVNSNENVVKPEKINQHLLTLAKSFFNQINSEKLAGRNPVYTYDQINQIRDGVQLRPTWRIPFTQLRNASYTTSIISAIHTVRVEELSRFARISKKTGLWFRTENEDDEVDEEILSKMKSCGRFFEKMGDLTPGWANRDHLGSVFEMMLRDTLTIDSIAFFLIYNSFNKLIEIRYLDPATIFPVDRNKGYRSDKSIAFVQIIDDNVVETFSENEILWFHKNHISDVSLRGFGFSPLEACILDLIGVIRSLKFNRDTFSRLHPQGFMSFQGDATQEVIESLQLQWQEMVSGLDDSHGIPIIGTSAGEVRWTPLNIPNDMLFKELMQWCVSFVLMGHGMDQSELGLRLTGSQATFSEGNQVGKSKLSMNRASLSLLTYFEASFNRIREFREDDFAGIVCDFTGKNPEDEKDKLSKLKDEVSNWKLIDEIRIAQDEPTIAETLADLYGVSEEEYKMAGAVILNPIFQQNFQMMQQSNQQLESKDPETEYSDSGYSEDLENDDGFDFEEEEEKDADLVF</sequence>
<dbReference type="PATRIC" id="fig|1218565.3.peg.1902"/>
<dbReference type="Proteomes" id="UP000011988">
    <property type="component" value="Unassembled WGS sequence"/>
</dbReference>
<gene>
    <name evidence="2" type="ORF">LEP1GSC194_3555</name>
</gene>
<organism evidence="2 3">
    <name type="scientific">Leptospira alstonii serovar Sichuan str. 79601</name>
    <dbReference type="NCBI Taxonomy" id="1218565"/>
    <lineage>
        <taxon>Bacteria</taxon>
        <taxon>Pseudomonadati</taxon>
        <taxon>Spirochaetota</taxon>
        <taxon>Spirochaetia</taxon>
        <taxon>Leptospirales</taxon>
        <taxon>Leptospiraceae</taxon>
        <taxon>Leptospira</taxon>
    </lineage>
</organism>
<protein>
    <submittedName>
        <fullName evidence="2">Phage portal-like protein</fullName>
    </submittedName>
</protein>
<feature type="region of interest" description="Disordered" evidence="1">
    <location>
        <begin position="495"/>
        <end position="539"/>
    </location>
</feature>
<evidence type="ECO:0000313" key="3">
    <source>
        <dbReference type="Proteomes" id="UP000011988"/>
    </source>
</evidence>
<feature type="compositionally biased region" description="Acidic residues" evidence="1">
    <location>
        <begin position="515"/>
        <end position="539"/>
    </location>
</feature>
<dbReference type="EMBL" id="ANIK01000035">
    <property type="protein sequence ID" value="EMJ95440.1"/>
    <property type="molecule type" value="Genomic_DNA"/>
</dbReference>
<proteinExistence type="predicted"/>
<comment type="caution">
    <text evidence="2">The sequence shown here is derived from an EMBL/GenBank/DDBJ whole genome shotgun (WGS) entry which is preliminary data.</text>
</comment>
<evidence type="ECO:0000313" key="2">
    <source>
        <dbReference type="EMBL" id="EMJ95440.1"/>
    </source>
</evidence>
<reference evidence="2 3" key="1">
    <citation type="submission" date="2013-01" db="EMBL/GenBank/DDBJ databases">
        <authorList>
            <person name="Harkins D.M."/>
            <person name="Durkin A.S."/>
            <person name="Brinkac L.M."/>
            <person name="Haft D.H."/>
            <person name="Selengut J.D."/>
            <person name="Sanka R."/>
            <person name="DePew J."/>
            <person name="Purushe J."/>
            <person name="Galloway R.L."/>
            <person name="Vinetz J.M."/>
            <person name="Sutton G.G."/>
            <person name="Nierman W.C."/>
            <person name="Fouts D.E."/>
        </authorList>
    </citation>
    <scope>NUCLEOTIDE SEQUENCE [LARGE SCALE GENOMIC DNA]</scope>
    <source>
        <strain evidence="2 3">79601</strain>
    </source>
</reference>
<dbReference type="AlphaFoldDB" id="M6DA91"/>